<keyword evidence="1" id="KW-0732">Signal</keyword>
<sequence length="55" mass="6525">SHNIGCVILILKFLVGRRWNYCREQMAHDYKDETSNGSLRPRVNAFVNMCIERRL</sequence>
<feature type="chain" id="PRO_5035219105" evidence="1">
    <location>
        <begin position="19"/>
        <end position="55"/>
    </location>
</feature>
<accession>A0A8J4Q4M1</accession>
<evidence type="ECO:0000313" key="2">
    <source>
        <dbReference type="EMBL" id="KAF3942586.1"/>
    </source>
</evidence>
<evidence type="ECO:0000256" key="1">
    <source>
        <dbReference type="SAM" id="SignalP"/>
    </source>
</evidence>
<comment type="caution">
    <text evidence="2">The sequence shown here is derived from an EMBL/GenBank/DDBJ whole genome shotgun (WGS) entry which is preliminary data.</text>
</comment>
<proteinExistence type="predicted"/>
<protein>
    <submittedName>
        <fullName evidence="2">Uncharacterized protein</fullName>
    </submittedName>
</protein>
<organism evidence="2 3">
    <name type="scientific">Castanea mollissima</name>
    <name type="common">Chinese chestnut</name>
    <dbReference type="NCBI Taxonomy" id="60419"/>
    <lineage>
        <taxon>Eukaryota</taxon>
        <taxon>Viridiplantae</taxon>
        <taxon>Streptophyta</taxon>
        <taxon>Embryophyta</taxon>
        <taxon>Tracheophyta</taxon>
        <taxon>Spermatophyta</taxon>
        <taxon>Magnoliopsida</taxon>
        <taxon>eudicotyledons</taxon>
        <taxon>Gunneridae</taxon>
        <taxon>Pentapetalae</taxon>
        <taxon>rosids</taxon>
        <taxon>fabids</taxon>
        <taxon>Fagales</taxon>
        <taxon>Fagaceae</taxon>
        <taxon>Castanea</taxon>
    </lineage>
</organism>
<gene>
    <name evidence="2" type="ORF">CMV_030769</name>
</gene>
<feature type="signal peptide" evidence="1">
    <location>
        <begin position="1"/>
        <end position="18"/>
    </location>
</feature>
<dbReference type="EMBL" id="JRKL02013725">
    <property type="protein sequence ID" value="KAF3942586.1"/>
    <property type="molecule type" value="Genomic_DNA"/>
</dbReference>
<feature type="non-terminal residue" evidence="2">
    <location>
        <position position="55"/>
    </location>
</feature>
<keyword evidence="3" id="KW-1185">Reference proteome</keyword>
<name>A0A8J4Q4M1_9ROSI</name>
<dbReference type="Proteomes" id="UP000737018">
    <property type="component" value="Unassembled WGS sequence"/>
</dbReference>
<reference evidence="2" key="1">
    <citation type="submission" date="2020-03" db="EMBL/GenBank/DDBJ databases">
        <title>Castanea mollissima Vanexum genome sequencing.</title>
        <authorList>
            <person name="Staton M."/>
        </authorList>
    </citation>
    <scope>NUCLEOTIDE SEQUENCE</scope>
    <source>
        <tissue evidence="2">Leaf</tissue>
    </source>
</reference>
<evidence type="ECO:0000313" key="3">
    <source>
        <dbReference type="Proteomes" id="UP000737018"/>
    </source>
</evidence>
<dbReference type="AlphaFoldDB" id="A0A8J4Q4M1"/>